<organism evidence="2">
    <name type="scientific">uncultured organism</name>
    <dbReference type="NCBI Taxonomy" id="155900"/>
    <lineage>
        <taxon>unclassified sequences</taxon>
        <taxon>environmental samples</taxon>
    </lineage>
</organism>
<evidence type="ECO:0000256" key="1">
    <source>
        <dbReference type="SAM" id="MobiDB-lite"/>
    </source>
</evidence>
<accession>A0A5B8RJ01</accession>
<proteinExistence type="predicted"/>
<dbReference type="EMBL" id="MN079276">
    <property type="protein sequence ID" value="QEA07544.1"/>
    <property type="molecule type" value="Genomic_DNA"/>
</dbReference>
<dbReference type="InterPro" id="IPR006944">
    <property type="entry name" value="Phage/GTA_portal"/>
</dbReference>
<evidence type="ECO:0000313" key="2">
    <source>
        <dbReference type="EMBL" id="QEA07544.1"/>
    </source>
</evidence>
<dbReference type="Pfam" id="PF04860">
    <property type="entry name" value="Phage_portal"/>
    <property type="match status" value="1"/>
</dbReference>
<reference evidence="2" key="1">
    <citation type="submission" date="2019-06" db="EMBL/GenBank/DDBJ databases">
        <authorList>
            <person name="Murdoch R.W."/>
            <person name="Fathepure B."/>
        </authorList>
    </citation>
    <scope>NUCLEOTIDE SEQUENCE</scope>
</reference>
<dbReference type="AlphaFoldDB" id="A0A5B8RJ01"/>
<feature type="region of interest" description="Disordered" evidence="1">
    <location>
        <begin position="311"/>
        <end position="334"/>
    </location>
</feature>
<dbReference type="NCBIfam" id="TIGR01537">
    <property type="entry name" value="portal_HK97"/>
    <property type="match status" value="1"/>
</dbReference>
<dbReference type="InterPro" id="IPR006427">
    <property type="entry name" value="Portal_HK97"/>
</dbReference>
<evidence type="ECO:0008006" key="3">
    <source>
        <dbReference type="Google" id="ProtNLM"/>
    </source>
</evidence>
<protein>
    <recommendedName>
        <fullName evidence="3">Phage portal protein</fullName>
    </recommendedName>
</protein>
<name>A0A5B8RJ01_9ZZZZ</name>
<gene>
    <name evidence="2" type="ORF">KBTEX_03902</name>
</gene>
<sequence length="334" mass="37921">MSAFTFKKVMTIHMLNWGNAYAIIHRSGRSIDRLELVKPWNARILEDSDTGDIFYRFSGKDRTYMDREVLHLHQFSFDGICGKSIIEAGARERFGGHIAAATYGEAFFGNGTHMGGILISEDSLGSDSEVVNEAKSEIREELDNVYGSPDKWHNVGILDGKWEYKNMTLKASDAQLIERSEATVEDVARWLGIPTAKLKSRQNTAFNTREHEAIDYVQDGLIPRTTIWEQETRRKLLTEAEKQQGFETSINEKDLMRGDLSSMAEFLESMVDRGIFTPNQALEFMGEDTFDGGDIHLMPLNYTTIEAFEEGESENRDIENLKKKLSTQVNGDHE</sequence>
<feature type="compositionally biased region" description="Basic and acidic residues" evidence="1">
    <location>
        <begin position="313"/>
        <end position="322"/>
    </location>
</feature>